<gene>
    <name evidence="1" type="ORF">rCG_59362</name>
</gene>
<dbReference type="EMBL" id="CH474278">
    <property type="protein sequence ID" value="EDL84662.1"/>
    <property type="molecule type" value="Genomic_DNA"/>
</dbReference>
<proteinExistence type="predicted"/>
<protein>
    <submittedName>
        <fullName evidence="1">RCG59362</fullName>
    </submittedName>
</protein>
<evidence type="ECO:0000313" key="2">
    <source>
        <dbReference type="Proteomes" id="UP000234681"/>
    </source>
</evidence>
<sequence>MGRFSTIFNRALFIGWWSIVV</sequence>
<reference evidence="2" key="1">
    <citation type="submission" date="2005-06" db="EMBL/GenBank/DDBJ databases">
        <authorList>
            <person name="Mural R.J."/>
            <person name="Li P.W."/>
            <person name="Adams M.D."/>
            <person name="Amanatides P.G."/>
            <person name="Baden-Tillson H."/>
            <person name="Barnstead M."/>
            <person name="Chin S.H."/>
            <person name="Dew I."/>
            <person name="Evans C.A."/>
            <person name="Ferriera S."/>
            <person name="Flanigan M."/>
            <person name="Fosler C."/>
            <person name="Glodek A."/>
            <person name="Gu Z."/>
            <person name="Holt R.A."/>
            <person name="Jennings D."/>
            <person name="Kraft C.L."/>
            <person name="Lu F."/>
            <person name="Nguyen T."/>
            <person name="Nusskern D.R."/>
            <person name="Pfannkoch C.M."/>
            <person name="Sitter C."/>
            <person name="Sutton G.G."/>
            <person name="Venter J.C."/>
            <person name="Wang Z."/>
            <person name="Woodage T."/>
            <person name="Zheng X.H."/>
            <person name="Zhong F."/>
        </authorList>
    </citation>
    <scope>NUCLEOTIDE SEQUENCE [LARGE SCALE GENOMIC DNA]</scope>
    <source>
        <strain>BN</strain>
        <strain evidence="2">Sprague-Dawley</strain>
    </source>
</reference>
<name>A6KUT0_RAT</name>
<evidence type="ECO:0000313" key="1">
    <source>
        <dbReference type="EMBL" id="EDL84662.1"/>
    </source>
</evidence>
<organism evidence="1 2">
    <name type="scientific">Rattus norvegicus</name>
    <name type="common">Rat</name>
    <dbReference type="NCBI Taxonomy" id="10116"/>
    <lineage>
        <taxon>Eukaryota</taxon>
        <taxon>Metazoa</taxon>
        <taxon>Chordata</taxon>
        <taxon>Craniata</taxon>
        <taxon>Vertebrata</taxon>
        <taxon>Euteleostomi</taxon>
        <taxon>Mammalia</taxon>
        <taxon>Eutheria</taxon>
        <taxon>Euarchontoglires</taxon>
        <taxon>Glires</taxon>
        <taxon>Rodentia</taxon>
        <taxon>Myomorpha</taxon>
        <taxon>Muroidea</taxon>
        <taxon>Muridae</taxon>
        <taxon>Murinae</taxon>
        <taxon>Rattus</taxon>
    </lineage>
</organism>
<dbReference type="AlphaFoldDB" id="A6KUT0"/>
<accession>A6KUT0</accession>
<dbReference type="Proteomes" id="UP000234681">
    <property type="component" value="Unassembled WGS sequence"/>
</dbReference>